<dbReference type="InterPro" id="IPR018004">
    <property type="entry name" value="KilA/APSES_HTH"/>
</dbReference>
<dbReference type="SUPFAM" id="SSF54616">
    <property type="entry name" value="DNA-binding domain of Mlu1-box binding protein MBP1"/>
    <property type="match status" value="1"/>
</dbReference>
<dbReference type="EMBL" id="RSCL01000051">
    <property type="protein sequence ID" value="RUS94166.1"/>
    <property type="molecule type" value="Genomic_DNA"/>
</dbReference>
<dbReference type="PROSITE" id="PS51301">
    <property type="entry name" value="KILA_N"/>
    <property type="match status" value="1"/>
</dbReference>
<dbReference type="Pfam" id="PF04383">
    <property type="entry name" value="KilA-N"/>
    <property type="match status" value="1"/>
</dbReference>
<organism evidence="2 3">
    <name type="scientific">Dulcicalothrix desertica PCC 7102</name>
    <dbReference type="NCBI Taxonomy" id="232991"/>
    <lineage>
        <taxon>Bacteria</taxon>
        <taxon>Bacillati</taxon>
        <taxon>Cyanobacteriota</taxon>
        <taxon>Cyanophyceae</taxon>
        <taxon>Nostocales</taxon>
        <taxon>Calotrichaceae</taxon>
        <taxon>Dulcicalothrix</taxon>
    </lineage>
</organism>
<dbReference type="AlphaFoldDB" id="A0A3S1CKT8"/>
<dbReference type="GO" id="GO:0003677">
    <property type="term" value="F:DNA binding"/>
    <property type="evidence" value="ECO:0007669"/>
    <property type="project" value="InterPro"/>
</dbReference>
<sequence>MLTHNWNNHAICQLTEATKIGKYDIPASYVNVTQMCQAHEKQFSDYSRLESTKAFLEGLSADTAIPVSGLVITIKGGNDKQSQGTWAHSEVAIDCAQWVNIEFRIWANRALRQLISSQRVIEVPQQSKLRIPSLEEISTLLDLTLGKAGLEPKLVAGAKLNAIGKRYPHLQEEAEEAKLMLLVPVEDKLLAPTQLGEILTELTCETYSAQRVNKLLIEQDFQVRNPEGNPDYLPTEKGKPYSQLTLGTAKGRDKTVQHLRWFETVLEVMEVCTNC</sequence>
<dbReference type="InterPro" id="IPR036887">
    <property type="entry name" value="HTH_APSES_sf"/>
</dbReference>
<evidence type="ECO:0000259" key="1">
    <source>
        <dbReference type="PROSITE" id="PS51301"/>
    </source>
</evidence>
<evidence type="ECO:0000313" key="3">
    <source>
        <dbReference type="Proteomes" id="UP000271624"/>
    </source>
</evidence>
<proteinExistence type="predicted"/>
<comment type="caution">
    <text evidence="2">The sequence shown here is derived from an EMBL/GenBank/DDBJ whole genome shotgun (WGS) entry which is preliminary data.</text>
</comment>
<dbReference type="InterPro" id="IPR017880">
    <property type="entry name" value="KilA_N"/>
</dbReference>
<reference evidence="2" key="1">
    <citation type="submission" date="2018-12" db="EMBL/GenBank/DDBJ databases">
        <authorList>
            <person name="Will S."/>
            <person name="Neumann-Schaal M."/>
            <person name="Henke P."/>
        </authorList>
    </citation>
    <scope>NUCLEOTIDE SEQUENCE</scope>
    <source>
        <strain evidence="2">PCC 7102</strain>
    </source>
</reference>
<accession>A0A3S1CKT8</accession>
<keyword evidence="3" id="KW-1185">Reference proteome</keyword>
<dbReference type="RefSeq" id="WP_127087349.1">
    <property type="nucleotide sequence ID" value="NZ_RSCL01000051.1"/>
</dbReference>
<dbReference type="Proteomes" id="UP000271624">
    <property type="component" value="Unassembled WGS sequence"/>
</dbReference>
<feature type="domain" description="KilA-N" evidence="1">
    <location>
        <begin position="8"/>
        <end position="114"/>
    </location>
</feature>
<protein>
    <recommendedName>
        <fullName evidence="1">KilA-N domain-containing protein</fullName>
    </recommendedName>
</protein>
<reference evidence="2" key="2">
    <citation type="journal article" date="2019" name="Genome Biol. Evol.">
        <title>Day and night: Metabolic profiles and evolutionary relationships of six axenic non-marine cyanobacteria.</title>
        <authorList>
            <person name="Will S.E."/>
            <person name="Henke P."/>
            <person name="Boedeker C."/>
            <person name="Huang S."/>
            <person name="Brinkmann H."/>
            <person name="Rohde M."/>
            <person name="Jarek M."/>
            <person name="Friedl T."/>
            <person name="Seufert S."/>
            <person name="Schumacher M."/>
            <person name="Overmann J."/>
            <person name="Neumann-Schaal M."/>
            <person name="Petersen J."/>
        </authorList>
    </citation>
    <scope>NUCLEOTIDE SEQUENCE [LARGE SCALE GENOMIC DNA]</scope>
    <source>
        <strain evidence="2">PCC 7102</strain>
    </source>
</reference>
<dbReference type="SMART" id="SM01252">
    <property type="entry name" value="KilA-N"/>
    <property type="match status" value="1"/>
</dbReference>
<gene>
    <name evidence="2" type="ORF">DSM106972_094250</name>
</gene>
<evidence type="ECO:0000313" key="2">
    <source>
        <dbReference type="EMBL" id="RUS94166.1"/>
    </source>
</evidence>
<name>A0A3S1CKT8_9CYAN</name>
<dbReference type="OrthoDB" id="6966367at2"/>